<keyword evidence="1" id="KW-0812">Transmembrane</keyword>
<accession>A0A2K0TZQ0</accession>
<dbReference type="Proteomes" id="UP000236290">
    <property type="component" value="Unassembled WGS sequence"/>
</dbReference>
<reference evidence="2 3" key="1">
    <citation type="submission" date="2017-02" db="EMBL/GenBank/DDBJ databases">
        <title>Genomes of Trichoderma spp. with biocontrol activity.</title>
        <authorList>
            <person name="Gardiner D."/>
            <person name="Kazan K."/>
            <person name="Vos C."/>
            <person name="Harvey P."/>
        </authorList>
    </citation>
    <scope>NUCLEOTIDE SEQUENCE [LARGE SCALE GENOMIC DNA]</scope>
    <source>
        <strain evidence="2 3">Tr1</strain>
    </source>
</reference>
<proteinExistence type="predicted"/>
<evidence type="ECO:0000313" key="3">
    <source>
        <dbReference type="Proteomes" id="UP000236290"/>
    </source>
</evidence>
<dbReference type="AlphaFoldDB" id="A0A2K0TZQ0"/>
<keyword evidence="1" id="KW-0472">Membrane</keyword>
<comment type="caution">
    <text evidence="2">The sequence shown here is derived from an EMBL/GenBank/DDBJ whole genome shotgun (WGS) entry which is preliminary data.</text>
</comment>
<sequence>MDRVMEVRVADRIVLVNVAARDILPTDGDLVRVEGGVFAVVEVGVAGPLEAEKVLDRGKAVGVADRRVVVGMPVWAVGVAGRRMGSLDLEVASLDLEAGITTAGPARFVAELLVYASPVDLRSSSLGFPSIEMLADLPLVWMDGLVTVVDGGYLLVAAVFSFLAITSFVAIVIDLARRPGMTGAPAALALALVAVFFKLLVELLELEATETDETPPRAPYLGSRLGDVFRGTDASRVLDDLVGICGMPVFERTERERGIDDMAVMLEVG</sequence>
<feature type="transmembrane region" description="Helical" evidence="1">
    <location>
        <begin position="182"/>
        <end position="201"/>
    </location>
</feature>
<protein>
    <submittedName>
        <fullName evidence="2">Uncharacterized protein</fullName>
    </submittedName>
</protein>
<dbReference type="OrthoDB" id="4897523at2759"/>
<dbReference type="EMBL" id="MTYI01000144">
    <property type="protein sequence ID" value="PNP50981.1"/>
    <property type="molecule type" value="Genomic_DNA"/>
</dbReference>
<evidence type="ECO:0000256" key="1">
    <source>
        <dbReference type="SAM" id="Phobius"/>
    </source>
</evidence>
<gene>
    <name evidence="2" type="ORF">THARTR1_08602</name>
</gene>
<keyword evidence="1" id="KW-1133">Transmembrane helix</keyword>
<organism evidence="2 3">
    <name type="scientific">Trichoderma harzianum</name>
    <name type="common">Hypocrea lixii</name>
    <dbReference type="NCBI Taxonomy" id="5544"/>
    <lineage>
        <taxon>Eukaryota</taxon>
        <taxon>Fungi</taxon>
        <taxon>Dikarya</taxon>
        <taxon>Ascomycota</taxon>
        <taxon>Pezizomycotina</taxon>
        <taxon>Sordariomycetes</taxon>
        <taxon>Hypocreomycetidae</taxon>
        <taxon>Hypocreales</taxon>
        <taxon>Hypocreaceae</taxon>
        <taxon>Trichoderma</taxon>
    </lineage>
</organism>
<feature type="transmembrane region" description="Helical" evidence="1">
    <location>
        <begin position="152"/>
        <end position="176"/>
    </location>
</feature>
<name>A0A2K0TZQ0_TRIHA</name>
<evidence type="ECO:0000313" key="2">
    <source>
        <dbReference type="EMBL" id="PNP50981.1"/>
    </source>
</evidence>